<dbReference type="Pfam" id="PF12796">
    <property type="entry name" value="Ank_2"/>
    <property type="match status" value="2"/>
</dbReference>
<feature type="compositionally biased region" description="Polar residues" evidence="4">
    <location>
        <begin position="686"/>
        <end position="697"/>
    </location>
</feature>
<dbReference type="AlphaFoldDB" id="A0A8W8IYX6"/>
<feature type="region of interest" description="Disordered" evidence="4">
    <location>
        <begin position="385"/>
        <end position="481"/>
    </location>
</feature>
<dbReference type="Gene3D" id="1.25.40.20">
    <property type="entry name" value="Ankyrin repeat-containing domain"/>
    <property type="match status" value="1"/>
</dbReference>
<evidence type="ECO:0000256" key="2">
    <source>
        <dbReference type="ARBA" id="ARBA00023043"/>
    </source>
</evidence>
<feature type="region of interest" description="Disordered" evidence="4">
    <location>
        <begin position="494"/>
        <end position="526"/>
    </location>
</feature>
<keyword evidence="1" id="KW-0677">Repeat</keyword>
<proteinExistence type="predicted"/>
<dbReference type="Pfam" id="PF13637">
    <property type="entry name" value="Ank_4"/>
    <property type="match status" value="1"/>
</dbReference>
<protein>
    <recommendedName>
        <fullName evidence="7">Ankyrin repeat domain-containing protein 55</fullName>
    </recommendedName>
</protein>
<evidence type="ECO:0000256" key="1">
    <source>
        <dbReference type="ARBA" id="ARBA00022737"/>
    </source>
</evidence>
<evidence type="ECO:0000256" key="4">
    <source>
        <dbReference type="SAM" id="MobiDB-lite"/>
    </source>
</evidence>
<keyword evidence="6" id="KW-1185">Reference proteome</keyword>
<evidence type="ECO:0000313" key="5">
    <source>
        <dbReference type="EnsemblMetazoa" id="G16502.1:cds"/>
    </source>
</evidence>
<evidence type="ECO:0000313" key="6">
    <source>
        <dbReference type="Proteomes" id="UP000005408"/>
    </source>
</evidence>
<feature type="compositionally biased region" description="Polar residues" evidence="4">
    <location>
        <begin position="731"/>
        <end position="769"/>
    </location>
</feature>
<reference evidence="5" key="1">
    <citation type="submission" date="2022-08" db="UniProtKB">
        <authorList>
            <consortium name="EnsemblMetazoa"/>
        </authorList>
    </citation>
    <scope>IDENTIFICATION</scope>
    <source>
        <strain evidence="5">05x7-T-G4-1.051#20</strain>
    </source>
</reference>
<feature type="compositionally biased region" description="Basic and acidic residues" evidence="4">
    <location>
        <begin position="770"/>
        <end position="785"/>
    </location>
</feature>
<sequence>MRERIQGGVECGLQGGCTRRRGSTERGTDKPKAVPPVTVLKRRKSGNSNYTSPGFVVIRAVYMSAVKREYHKKYQPKQGSDADVDTDSQLPVHKAAARGEIIALVKAIQGDPSSLELEDSEGLTPLAHAVKSKEMEAVKQIIKMGGNINTKDCHGRTPLALATYQGWFEGVIYLLRKGAKQSIAEKSGRTPLHASTYDKDVRIIGALLQTLSKEEVAIHDNEKMTALHWAAFHNRPEHLQLLLMSGANMYSQDIDGKTPLHWAAEKGSVECCHLLLQCCKGPKLANQLDNSSKNAAHYAAAAGHYLLLRELTSVEGMDLEAEDPDDRTPLHWAAAMGHSQCVSVLLNMGVTPNPQDIEGGTPLDYARQTGHKECVRLLEEKMGIKSSNVQNRRPKAKKSDSTRNPFGKLKELFRPRNRKVSSTPTSDVTSDSIEMRSLDNKSMTNSERSLKELAKREESRQPSKAQSQEGKKVQQENPASITVPKIVLSTFDETKEDDQGLLKQRKRSRRHKKKHSQRQTSASTTFEENYDLHAGYNIIKDINHHDNHHIGVSGHTSNLLPPVMGPRMSPLPPSPIPLDLPKTPPPRKSSKDLAPLRVPQIKSPGPQSPPVLQIPSSDYREEDVPRSNASPPYNSYRTLEGGLSSPVPQLAQEHLHRQYKAETRSLHQGMSPWLQVRPAPGFSYERQLSGSSQDSSTLGGGDQNDFLSVSSGQRSRLSSISQSSVSGHRSALSSARSDVSVRLTSITPTHYGSPKSMSLMGSQSPTQISKMEKRTMDRRIQSLLH</sequence>
<feature type="compositionally biased region" description="Pro residues" evidence="4">
    <location>
        <begin position="569"/>
        <end position="587"/>
    </location>
</feature>
<name>A0A8W8IYX6_MAGGI</name>
<feature type="region of interest" description="Disordered" evidence="4">
    <location>
        <begin position="684"/>
        <end position="785"/>
    </location>
</feature>
<evidence type="ECO:0008006" key="7">
    <source>
        <dbReference type="Google" id="ProtNLM"/>
    </source>
</evidence>
<dbReference type="SMART" id="SM00248">
    <property type="entry name" value="ANK"/>
    <property type="match status" value="8"/>
</dbReference>
<feature type="compositionally biased region" description="Basic and acidic residues" evidence="4">
    <location>
        <begin position="448"/>
        <end position="461"/>
    </location>
</feature>
<dbReference type="InterPro" id="IPR002110">
    <property type="entry name" value="Ankyrin_rpt"/>
</dbReference>
<feature type="repeat" description="ANK" evidence="3">
    <location>
        <begin position="154"/>
        <end position="186"/>
    </location>
</feature>
<feature type="compositionally biased region" description="Low complexity" evidence="4">
    <location>
        <begin position="707"/>
        <end position="727"/>
    </location>
</feature>
<dbReference type="PANTHER" id="PTHR24198">
    <property type="entry name" value="ANKYRIN REPEAT AND PROTEIN KINASE DOMAIN-CONTAINING PROTEIN"/>
    <property type="match status" value="1"/>
</dbReference>
<feature type="compositionally biased region" description="Low complexity" evidence="4">
    <location>
        <begin position="420"/>
        <end position="432"/>
    </location>
</feature>
<feature type="compositionally biased region" description="Basic and acidic residues" evidence="4">
    <location>
        <begin position="22"/>
        <end position="32"/>
    </location>
</feature>
<accession>A0A8W8IYX6</accession>
<dbReference type="PANTHER" id="PTHR24198:SF188">
    <property type="entry name" value="ANKYRIN REPEAT DOMAIN 55"/>
    <property type="match status" value="1"/>
</dbReference>
<feature type="repeat" description="ANK" evidence="3">
    <location>
        <begin position="222"/>
        <end position="254"/>
    </location>
</feature>
<dbReference type="Proteomes" id="UP000005408">
    <property type="component" value="Unassembled WGS sequence"/>
</dbReference>
<feature type="region of interest" description="Disordered" evidence="4">
    <location>
        <begin position="549"/>
        <end position="645"/>
    </location>
</feature>
<feature type="compositionally biased region" description="Polar residues" evidence="4">
    <location>
        <begin position="627"/>
        <end position="637"/>
    </location>
</feature>
<dbReference type="InterPro" id="IPR036770">
    <property type="entry name" value="Ankyrin_rpt-contain_sf"/>
</dbReference>
<feature type="compositionally biased region" description="Basic residues" evidence="4">
    <location>
        <begin position="503"/>
        <end position="517"/>
    </location>
</feature>
<dbReference type="SUPFAM" id="SSF48403">
    <property type="entry name" value="Ankyrin repeat"/>
    <property type="match status" value="1"/>
</dbReference>
<feature type="region of interest" description="Disordered" evidence="4">
    <location>
        <begin position="14"/>
        <end position="33"/>
    </location>
</feature>
<keyword evidence="2 3" id="KW-0040">ANK repeat</keyword>
<feature type="repeat" description="ANK" evidence="3">
    <location>
        <begin position="325"/>
        <end position="357"/>
    </location>
</feature>
<dbReference type="EnsemblMetazoa" id="G16502.1">
    <property type="protein sequence ID" value="G16502.1:cds"/>
    <property type="gene ID" value="G16502"/>
</dbReference>
<feature type="repeat" description="ANK" evidence="3">
    <location>
        <begin position="121"/>
        <end position="153"/>
    </location>
</feature>
<dbReference type="PROSITE" id="PS50297">
    <property type="entry name" value="ANK_REP_REGION"/>
    <property type="match status" value="4"/>
</dbReference>
<dbReference type="PROSITE" id="PS50088">
    <property type="entry name" value="ANK_REPEAT"/>
    <property type="match status" value="5"/>
</dbReference>
<feature type="repeat" description="ANK" evidence="3">
    <location>
        <begin position="255"/>
        <end position="277"/>
    </location>
</feature>
<organism evidence="5 6">
    <name type="scientific">Magallana gigas</name>
    <name type="common">Pacific oyster</name>
    <name type="synonym">Crassostrea gigas</name>
    <dbReference type="NCBI Taxonomy" id="29159"/>
    <lineage>
        <taxon>Eukaryota</taxon>
        <taxon>Metazoa</taxon>
        <taxon>Spiralia</taxon>
        <taxon>Lophotrochozoa</taxon>
        <taxon>Mollusca</taxon>
        <taxon>Bivalvia</taxon>
        <taxon>Autobranchia</taxon>
        <taxon>Pteriomorphia</taxon>
        <taxon>Ostreida</taxon>
        <taxon>Ostreoidea</taxon>
        <taxon>Ostreidae</taxon>
        <taxon>Magallana</taxon>
    </lineage>
</organism>
<evidence type="ECO:0000256" key="3">
    <source>
        <dbReference type="PROSITE-ProRule" id="PRU00023"/>
    </source>
</evidence>